<reference evidence="2 3" key="2">
    <citation type="submission" date="2019-02" db="EMBL/GenBank/DDBJ databases">
        <title>'Lichenibacterium ramalinii' gen. nov. sp. nov., 'Lichenibacterium minor' gen. nov. sp. nov.</title>
        <authorList>
            <person name="Pankratov T."/>
        </authorList>
    </citation>
    <scope>NUCLEOTIDE SEQUENCE [LARGE SCALE GENOMIC DNA]</scope>
    <source>
        <strain evidence="2 3">RmlP026</strain>
    </source>
</reference>
<gene>
    <name evidence="2" type="ORF">D3273_11740</name>
</gene>
<dbReference type="Proteomes" id="UP000290759">
    <property type="component" value="Unassembled WGS sequence"/>
</dbReference>
<evidence type="ECO:0000313" key="2">
    <source>
        <dbReference type="EMBL" id="RYC31796.1"/>
    </source>
</evidence>
<dbReference type="InterPro" id="IPR035959">
    <property type="entry name" value="RutC-like_sf"/>
</dbReference>
<dbReference type="Gene3D" id="3.30.1330.40">
    <property type="entry name" value="RutC-like"/>
    <property type="match status" value="1"/>
</dbReference>
<sequence>MATIEARLSELGITLPKAAAPVANYVATVLGRDTLVISGQLALGPDGVLDAAHKGKLGADVSGEAGRAAARNCAINVLAQAKAALGDLDRIERCVRLGGFINAAPDFIDLALIMNGASDLMVEVLGDKGRHARSTVGVASLPLGCAVEVEALFSIRP</sequence>
<dbReference type="SUPFAM" id="SSF55298">
    <property type="entry name" value="YjgF-like"/>
    <property type="match status" value="1"/>
</dbReference>
<name>A0A4Q2U9U1_9HYPH</name>
<accession>A0A4Q2U9U1</accession>
<organism evidence="2 3">
    <name type="scientific">Lichenibacterium minor</name>
    <dbReference type="NCBI Taxonomy" id="2316528"/>
    <lineage>
        <taxon>Bacteria</taxon>
        <taxon>Pseudomonadati</taxon>
        <taxon>Pseudomonadota</taxon>
        <taxon>Alphaproteobacteria</taxon>
        <taxon>Hyphomicrobiales</taxon>
        <taxon>Lichenihabitantaceae</taxon>
        <taxon>Lichenibacterium</taxon>
    </lineage>
</organism>
<dbReference type="RefSeq" id="WP_129226711.1">
    <property type="nucleotide sequence ID" value="NZ_QYBB01000011.1"/>
</dbReference>
<dbReference type="InterPro" id="IPR013813">
    <property type="entry name" value="Endoribo_LPSP/chorism_mut-like"/>
</dbReference>
<evidence type="ECO:0000259" key="1">
    <source>
        <dbReference type="Pfam" id="PF14588"/>
    </source>
</evidence>
<protein>
    <submittedName>
        <fullName evidence="2">RidA family protein</fullName>
    </submittedName>
</protein>
<evidence type="ECO:0000313" key="3">
    <source>
        <dbReference type="Proteomes" id="UP000290759"/>
    </source>
</evidence>
<dbReference type="PANTHER" id="PTHR43760">
    <property type="entry name" value="ENDORIBONUCLEASE-RELATED"/>
    <property type="match status" value="1"/>
</dbReference>
<keyword evidence="3" id="KW-1185">Reference proteome</keyword>
<reference evidence="2 3" key="1">
    <citation type="submission" date="2018-12" db="EMBL/GenBank/DDBJ databases">
        <authorList>
            <person name="Grouzdev D.S."/>
            <person name="Krutkina M.S."/>
        </authorList>
    </citation>
    <scope>NUCLEOTIDE SEQUENCE [LARGE SCALE GENOMIC DNA]</scope>
    <source>
        <strain evidence="2 3">RmlP026</strain>
    </source>
</reference>
<dbReference type="OrthoDB" id="9806350at2"/>
<dbReference type="CDD" id="cd02199">
    <property type="entry name" value="YjgF_YER057c_UK114_like_1"/>
    <property type="match status" value="1"/>
</dbReference>
<comment type="caution">
    <text evidence="2">The sequence shown here is derived from an EMBL/GenBank/DDBJ whole genome shotgun (WGS) entry which is preliminary data.</text>
</comment>
<proteinExistence type="predicted"/>
<feature type="domain" description="Endoribonuclease L-PSP/chorismate mutase-like" evidence="1">
    <location>
        <begin position="5"/>
        <end position="145"/>
    </location>
</feature>
<dbReference type="EMBL" id="QYBB01000011">
    <property type="protein sequence ID" value="RYC31796.1"/>
    <property type="molecule type" value="Genomic_DNA"/>
</dbReference>
<dbReference type="AlphaFoldDB" id="A0A4Q2U9U1"/>
<dbReference type="PANTHER" id="PTHR43760:SF1">
    <property type="entry name" value="ENDORIBONUCLEASE L-PSP_CHORISMATE MUTASE-LIKE DOMAIN-CONTAINING PROTEIN"/>
    <property type="match status" value="1"/>
</dbReference>
<dbReference type="Pfam" id="PF14588">
    <property type="entry name" value="YjgF_endoribonc"/>
    <property type="match status" value="1"/>
</dbReference>